<keyword evidence="4" id="KW-0285">Flavoprotein</keyword>
<feature type="domain" description="FAD-binding" evidence="8">
    <location>
        <begin position="25"/>
        <end position="340"/>
    </location>
</feature>
<reference evidence="9 10" key="1">
    <citation type="submission" date="2017-09" db="EMBL/GenBank/DDBJ databases">
        <authorList>
            <person name="Ehlers B."/>
            <person name="Leendertz F.H."/>
        </authorList>
    </citation>
    <scope>NUCLEOTIDE SEQUENCE [LARGE SCALE GENOMIC DNA]</scope>
    <source>
        <strain evidence="9 10">DSM 18289</strain>
    </source>
</reference>
<dbReference type="InterPro" id="IPR051205">
    <property type="entry name" value="UbiH/COQ6_monooxygenase"/>
</dbReference>
<dbReference type="InterPro" id="IPR010971">
    <property type="entry name" value="UbiH/COQ6"/>
</dbReference>
<dbReference type="EMBL" id="OBEL01000003">
    <property type="protein sequence ID" value="SNZ19821.1"/>
    <property type="molecule type" value="Genomic_DNA"/>
</dbReference>
<gene>
    <name evidence="9" type="ORF">SAMN06265368_2915</name>
</gene>
<dbReference type="PRINTS" id="PR00420">
    <property type="entry name" value="RNGMNOXGNASE"/>
</dbReference>
<protein>
    <submittedName>
        <fullName evidence="9">2-octaprenyl-3-methyl-6-methoxy-1,4-benzoquinol hydroxylase</fullName>
    </submittedName>
</protein>
<dbReference type="GO" id="GO:0110142">
    <property type="term" value="C:ubiquinone biosynthesis complex"/>
    <property type="evidence" value="ECO:0007669"/>
    <property type="project" value="UniProtKB-ARBA"/>
</dbReference>
<keyword evidence="10" id="KW-1185">Reference proteome</keyword>
<sequence>MTDTKAQTQAKSADAGHASAPKEHYDIVVAGGGYVGLSLALSIAQASDLKVLVVDPQPSERLRKDERASAIASAATKMLDRLGVWGEIGPASEPIRDMIVTDSKVSDPVRPIFLTFEGETAEGEPFAYMVPNGAMVGALSDAALKAGVDLIECDSVKDFAIEGGMTSVVLESGHSCTAKLLIAADGVRSRLRDLAGIPVVRMDYDQVGIVTTVEHERPHEGRAVEHFLPAGPFAILPLTGNRSSLVWNERTDDAKRMLDMDDFTFSLELERRFGKQLGELKELGPRKGFPLGMTLARRYIDPRFVLIGDAAHGIHPIAGQGLNLGFKDVAVLAEVLVDAARLGQDIGAFDVLERYQRWRRFDTVQMGITCDLLNRLFSNRSDILRHARDFGLGIVDRLPGLKRYFIEEAAGNRGDVPKLLRGDAL</sequence>
<accession>A0A285PIX8</accession>
<dbReference type="Pfam" id="PF01494">
    <property type="entry name" value="FAD_binding_3"/>
    <property type="match status" value="1"/>
</dbReference>
<evidence type="ECO:0000256" key="3">
    <source>
        <dbReference type="ARBA" id="ARBA00005349"/>
    </source>
</evidence>
<dbReference type="PANTHER" id="PTHR43876">
    <property type="entry name" value="UBIQUINONE BIOSYNTHESIS MONOOXYGENASE COQ6, MITOCHONDRIAL"/>
    <property type="match status" value="1"/>
</dbReference>
<dbReference type="PROSITE" id="PS01304">
    <property type="entry name" value="UBIH"/>
    <property type="match status" value="1"/>
</dbReference>
<dbReference type="GO" id="GO:0004497">
    <property type="term" value="F:monooxygenase activity"/>
    <property type="evidence" value="ECO:0007669"/>
    <property type="project" value="UniProtKB-KW"/>
</dbReference>
<dbReference type="InterPro" id="IPR018168">
    <property type="entry name" value="Ubi_Hdrlase_CS"/>
</dbReference>
<keyword evidence="6" id="KW-0560">Oxidoreductase</keyword>
<keyword evidence="5" id="KW-0274">FAD</keyword>
<keyword evidence="7" id="KW-0503">Monooxygenase</keyword>
<dbReference type="InterPro" id="IPR002938">
    <property type="entry name" value="FAD-bd"/>
</dbReference>
<evidence type="ECO:0000256" key="2">
    <source>
        <dbReference type="ARBA" id="ARBA00004749"/>
    </source>
</evidence>
<dbReference type="InterPro" id="IPR036188">
    <property type="entry name" value="FAD/NAD-bd_sf"/>
</dbReference>
<evidence type="ECO:0000256" key="1">
    <source>
        <dbReference type="ARBA" id="ARBA00001974"/>
    </source>
</evidence>
<dbReference type="NCBIfam" id="NF005599">
    <property type="entry name" value="PRK07333.1"/>
    <property type="match status" value="1"/>
</dbReference>
<dbReference type="Proteomes" id="UP000219439">
    <property type="component" value="Unassembled WGS sequence"/>
</dbReference>
<evidence type="ECO:0000256" key="7">
    <source>
        <dbReference type="ARBA" id="ARBA00023033"/>
    </source>
</evidence>
<evidence type="ECO:0000313" key="10">
    <source>
        <dbReference type="Proteomes" id="UP000219439"/>
    </source>
</evidence>
<evidence type="ECO:0000256" key="6">
    <source>
        <dbReference type="ARBA" id="ARBA00023002"/>
    </source>
</evidence>
<evidence type="ECO:0000256" key="5">
    <source>
        <dbReference type="ARBA" id="ARBA00022827"/>
    </source>
</evidence>
<dbReference type="GO" id="GO:0071949">
    <property type="term" value="F:FAD binding"/>
    <property type="evidence" value="ECO:0007669"/>
    <property type="project" value="InterPro"/>
</dbReference>
<name>A0A285PIX8_9HYPH</name>
<dbReference type="UniPathway" id="UPA00232"/>
<proteinExistence type="inferred from homology"/>
<dbReference type="AlphaFoldDB" id="A0A285PIX8"/>
<dbReference type="NCBIfam" id="TIGR01988">
    <property type="entry name" value="Ubi-OHases"/>
    <property type="match status" value="1"/>
</dbReference>
<evidence type="ECO:0000259" key="8">
    <source>
        <dbReference type="Pfam" id="PF01494"/>
    </source>
</evidence>
<comment type="similarity">
    <text evidence="3">Belongs to the UbiH/COQ6 family.</text>
</comment>
<evidence type="ECO:0000256" key="4">
    <source>
        <dbReference type="ARBA" id="ARBA00022630"/>
    </source>
</evidence>
<dbReference type="PANTHER" id="PTHR43876:SF7">
    <property type="entry name" value="UBIQUINONE BIOSYNTHESIS MONOOXYGENASE COQ6, MITOCHONDRIAL"/>
    <property type="match status" value="1"/>
</dbReference>
<comment type="cofactor">
    <cofactor evidence="1">
        <name>FAD</name>
        <dbReference type="ChEBI" id="CHEBI:57692"/>
    </cofactor>
</comment>
<dbReference type="Gene3D" id="3.50.50.60">
    <property type="entry name" value="FAD/NAD(P)-binding domain"/>
    <property type="match status" value="2"/>
</dbReference>
<dbReference type="FunFam" id="3.50.50.60:FF:000021">
    <property type="entry name" value="Ubiquinone biosynthesis monooxygenase COQ6"/>
    <property type="match status" value="1"/>
</dbReference>
<dbReference type="RefSeq" id="WP_097154200.1">
    <property type="nucleotide sequence ID" value="NZ_OBEL01000003.1"/>
</dbReference>
<dbReference type="SUPFAM" id="SSF51905">
    <property type="entry name" value="FAD/NAD(P)-binding domain"/>
    <property type="match status" value="1"/>
</dbReference>
<dbReference type="GO" id="GO:0006744">
    <property type="term" value="P:ubiquinone biosynthetic process"/>
    <property type="evidence" value="ECO:0007669"/>
    <property type="project" value="UniProtKB-UniPathway"/>
</dbReference>
<organism evidence="9 10">
    <name type="scientific">Cohaesibacter gelatinilyticus</name>
    <dbReference type="NCBI Taxonomy" id="372072"/>
    <lineage>
        <taxon>Bacteria</taxon>
        <taxon>Pseudomonadati</taxon>
        <taxon>Pseudomonadota</taxon>
        <taxon>Alphaproteobacteria</taxon>
        <taxon>Hyphomicrobiales</taxon>
        <taxon>Cohaesibacteraceae</taxon>
    </lineage>
</organism>
<comment type="pathway">
    <text evidence="2">Cofactor biosynthesis; ubiquinone biosynthesis.</text>
</comment>
<dbReference type="OrthoDB" id="9796623at2"/>
<evidence type="ECO:0000313" key="9">
    <source>
        <dbReference type="EMBL" id="SNZ19821.1"/>
    </source>
</evidence>
<dbReference type="GO" id="GO:0016705">
    <property type="term" value="F:oxidoreductase activity, acting on paired donors, with incorporation or reduction of molecular oxygen"/>
    <property type="evidence" value="ECO:0007669"/>
    <property type="project" value="InterPro"/>
</dbReference>